<comment type="caution">
    <text evidence="1">The sequence shown here is derived from an EMBL/GenBank/DDBJ whole genome shotgun (WGS) entry which is preliminary data.</text>
</comment>
<proteinExistence type="predicted"/>
<keyword evidence="2" id="KW-1185">Reference proteome</keyword>
<accession>A0AAE0PIX6</accession>
<reference evidence="1" key="1">
    <citation type="journal article" date="2023" name="Mol. Phylogenet. Evol.">
        <title>Genome-scale phylogeny and comparative genomics of the fungal order Sordariales.</title>
        <authorList>
            <person name="Hensen N."/>
            <person name="Bonometti L."/>
            <person name="Westerberg I."/>
            <person name="Brannstrom I.O."/>
            <person name="Guillou S."/>
            <person name="Cros-Aarteil S."/>
            <person name="Calhoun S."/>
            <person name="Haridas S."/>
            <person name="Kuo A."/>
            <person name="Mondo S."/>
            <person name="Pangilinan J."/>
            <person name="Riley R."/>
            <person name="LaButti K."/>
            <person name="Andreopoulos B."/>
            <person name="Lipzen A."/>
            <person name="Chen C."/>
            <person name="Yan M."/>
            <person name="Daum C."/>
            <person name="Ng V."/>
            <person name="Clum A."/>
            <person name="Steindorff A."/>
            <person name="Ohm R.A."/>
            <person name="Martin F."/>
            <person name="Silar P."/>
            <person name="Natvig D.O."/>
            <person name="Lalanne C."/>
            <person name="Gautier V."/>
            <person name="Ament-Velasquez S.L."/>
            <person name="Kruys A."/>
            <person name="Hutchinson M.I."/>
            <person name="Powell A.J."/>
            <person name="Barry K."/>
            <person name="Miller A.N."/>
            <person name="Grigoriev I.V."/>
            <person name="Debuchy R."/>
            <person name="Gladieux P."/>
            <person name="Hiltunen Thoren M."/>
            <person name="Johannesson H."/>
        </authorList>
    </citation>
    <scope>NUCLEOTIDE SEQUENCE</scope>
    <source>
        <strain evidence="1">FGSC 1904</strain>
    </source>
</reference>
<evidence type="ECO:0000313" key="1">
    <source>
        <dbReference type="EMBL" id="KAK3400637.1"/>
    </source>
</evidence>
<protein>
    <submittedName>
        <fullName evidence="1">Uncharacterized protein</fullName>
    </submittedName>
</protein>
<dbReference type="EMBL" id="JAUTDP010000003">
    <property type="protein sequence ID" value="KAK3400637.1"/>
    <property type="molecule type" value="Genomic_DNA"/>
</dbReference>
<dbReference type="Proteomes" id="UP001281003">
    <property type="component" value="Unassembled WGS sequence"/>
</dbReference>
<organism evidence="1 2">
    <name type="scientific">Sordaria brevicollis</name>
    <dbReference type="NCBI Taxonomy" id="83679"/>
    <lineage>
        <taxon>Eukaryota</taxon>
        <taxon>Fungi</taxon>
        <taxon>Dikarya</taxon>
        <taxon>Ascomycota</taxon>
        <taxon>Pezizomycotina</taxon>
        <taxon>Sordariomycetes</taxon>
        <taxon>Sordariomycetidae</taxon>
        <taxon>Sordariales</taxon>
        <taxon>Sordariaceae</taxon>
        <taxon>Sordaria</taxon>
    </lineage>
</organism>
<reference evidence="1" key="2">
    <citation type="submission" date="2023-07" db="EMBL/GenBank/DDBJ databases">
        <authorList>
            <consortium name="Lawrence Berkeley National Laboratory"/>
            <person name="Haridas S."/>
            <person name="Hensen N."/>
            <person name="Bonometti L."/>
            <person name="Westerberg I."/>
            <person name="Brannstrom I.O."/>
            <person name="Guillou S."/>
            <person name="Cros-Aarteil S."/>
            <person name="Calhoun S."/>
            <person name="Kuo A."/>
            <person name="Mondo S."/>
            <person name="Pangilinan J."/>
            <person name="Riley R."/>
            <person name="LaButti K."/>
            <person name="Andreopoulos B."/>
            <person name="Lipzen A."/>
            <person name="Chen C."/>
            <person name="Yanf M."/>
            <person name="Daum C."/>
            <person name="Ng V."/>
            <person name="Clum A."/>
            <person name="Steindorff A."/>
            <person name="Ohm R."/>
            <person name="Martin F."/>
            <person name="Silar P."/>
            <person name="Natvig D."/>
            <person name="Lalanne C."/>
            <person name="Gautier V."/>
            <person name="Ament-velasquez S.L."/>
            <person name="Kruys A."/>
            <person name="Hutchinson M.I."/>
            <person name="Powell A.J."/>
            <person name="Barry K."/>
            <person name="Miller A.N."/>
            <person name="Grigoriev I.V."/>
            <person name="Debuchy R."/>
            <person name="Gladieux P."/>
            <person name="Thoren M.H."/>
            <person name="Johannesson H."/>
        </authorList>
    </citation>
    <scope>NUCLEOTIDE SEQUENCE</scope>
    <source>
        <strain evidence="1">FGSC 1904</strain>
    </source>
</reference>
<dbReference type="AlphaFoldDB" id="A0AAE0PIX6"/>
<gene>
    <name evidence="1" type="ORF">B0T20DRAFT_150335</name>
</gene>
<evidence type="ECO:0000313" key="2">
    <source>
        <dbReference type="Proteomes" id="UP001281003"/>
    </source>
</evidence>
<sequence>MQSEVERERGWVPEIIQQVEGQPRPSFMTEAMSSSPVMVYKIREGGQFYGLGPTWLDQHVRKTLCKAREARVLVRLFGRRVEEDTKTRWSSLDKSNTIGSRINTVQLEESLELALSYKLYCQKRLATCKPAKRHGLPPSAFLTSKFMFCLPSEPGLLQTGAFSFSVKDLRIPYTARRWFGNPMGAHAPIGFQHVPALKWRYK</sequence>
<name>A0AAE0PIX6_SORBR</name>